<accession>A0A8H5UTB7</accession>
<comment type="caution">
    <text evidence="2">The sequence shown here is derived from an EMBL/GenBank/DDBJ whole genome shotgun (WGS) entry which is preliminary data.</text>
</comment>
<dbReference type="Proteomes" id="UP000546213">
    <property type="component" value="Unassembled WGS sequence"/>
</dbReference>
<reference evidence="2 3" key="1">
    <citation type="submission" date="2020-05" db="EMBL/GenBank/DDBJ databases">
        <title>Identification and distribution of gene clusters putatively required for synthesis of sphingolipid metabolism inhibitors in phylogenetically diverse species of the filamentous fungus Fusarium.</title>
        <authorList>
            <person name="Kim H.-S."/>
            <person name="Busman M."/>
            <person name="Brown D.W."/>
            <person name="Divon H."/>
            <person name="Uhlig S."/>
            <person name="Proctor R.H."/>
        </authorList>
    </citation>
    <scope>NUCLEOTIDE SEQUENCE [LARGE SCALE GENOMIC DNA]</scope>
    <source>
        <strain evidence="2 3">NRRL 36939</strain>
    </source>
</reference>
<dbReference type="EMBL" id="JAAOAS010000062">
    <property type="protein sequence ID" value="KAF5598397.1"/>
    <property type="molecule type" value="Genomic_DNA"/>
</dbReference>
<feature type="region of interest" description="Disordered" evidence="1">
    <location>
        <begin position="24"/>
        <end position="82"/>
    </location>
</feature>
<feature type="compositionally biased region" description="Polar residues" evidence="1">
    <location>
        <begin position="53"/>
        <end position="82"/>
    </location>
</feature>
<evidence type="ECO:0000313" key="2">
    <source>
        <dbReference type="EMBL" id="KAF5598397.1"/>
    </source>
</evidence>
<dbReference type="OrthoDB" id="5600085at2759"/>
<gene>
    <name evidence="2" type="ORF">FPCIR_3125</name>
</gene>
<organism evidence="2 3">
    <name type="scientific">Fusarium pseudocircinatum</name>
    <dbReference type="NCBI Taxonomy" id="56676"/>
    <lineage>
        <taxon>Eukaryota</taxon>
        <taxon>Fungi</taxon>
        <taxon>Dikarya</taxon>
        <taxon>Ascomycota</taxon>
        <taxon>Pezizomycotina</taxon>
        <taxon>Sordariomycetes</taxon>
        <taxon>Hypocreomycetidae</taxon>
        <taxon>Hypocreales</taxon>
        <taxon>Nectriaceae</taxon>
        <taxon>Fusarium</taxon>
        <taxon>Fusarium fujikuroi species complex</taxon>
    </lineage>
</organism>
<evidence type="ECO:0000256" key="1">
    <source>
        <dbReference type="SAM" id="MobiDB-lite"/>
    </source>
</evidence>
<keyword evidence="3" id="KW-1185">Reference proteome</keyword>
<evidence type="ECO:0000313" key="3">
    <source>
        <dbReference type="Proteomes" id="UP000546213"/>
    </source>
</evidence>
<protein>
    <submittedName>
        <fullName evidence="2">Transcription activator CUP2</fullName>
    </submittedName>
</protein>
<sequence length="195" mass="20627">MDRPPASQKRCCCDEGETCTCAHKTGRRNAKGIQSPPSTEKSLAPSAALSPSQSGDRTAETSPTPARSCCAPSSTPQDTTATINPISITYPSIPGSLNSSDVLDPWNPSALDALPEIPLQGPQSLTEDWDLTPNLGVNPIAISTFDDPLSTMGPFDAGSLFNDIDISQIRIPDEWVVGDLAISEAHNPETQPDQL</sequence>
<proteinExistence type="predicted"/>
<name>A0A8H5UTB7_9HYPO</name>
<feature type="compositionally biased region" description="Low complexity" evidence="1">
    <location>
        <begin position="42"/>
        <end position="52"/>
    </location>
</feature>
<dbReference type="AlphaFoldDB" id="A0A8H5UTB7"/>